<dbReference type="RefSeq" id="WP_011250953.1">
    <property type="nucleotide sequence ID" value="NC_006624.1"/>
</dbReference>
<sequence length="72" mass="8135">MVKMGTITIHVPAGIDPRIARGFAKLVEERLRELAELNNILKNSTLTNEDIEEIAKDIGARRRAFFERKNSG</sequence>
<keyword evidence="3" id="KW-1185">Reference proteome</keyword>
<reference evidence="2 3" key="1">
    <citation type="journal article" date="2005" name="Genome Res.">
        <title>Complete genome sequence of the hyperthermophilic archaeon Thermococcus kodakaraensis KOD1 and comparison with Pyrococcus genomes.</title>
        <authorList>
            <person name="Fukui T."/>
            <person name="Atomi H."/>
            <person name="Kanai T."/>
            <person name="Matsumi R."/>
            <person name="Fujiwara S."/>
            <person name="Imanaka T."/>
        </authorList>
    </citation>
    <scope>NUCLEOTIDE SEQUENCE [LARGE SCALE GENOMIC DNA]</scope>
    <source>
        <strain evidence="3">ATCC BAA-918 / JCM 12380 / KOD1</strain>
    </source>
</reference>
<organism evidence="2 3">
    <name type="scientific">Thermococcus kodakarensis (strain ATCC BAA-918 / JCM 12380 / KOD1)</name>
    <name type="common">Pyrococcus kodakaraensis (strain KOD1)</name>
    <dbReference type="NCBI Taxonomy" id="69014"/>
    <lineage>
        <taxon>Archaea</taxon>
        <taxon>Methanobacteriati</taxon>
        <taxon>Methanobacteriota</taxon>
        <taxon>Thermococci</taxon>
        <taxon>Thermococcales</taxon>
        <taxon>Thermococcaceae</taxon>
        <taxon>Thermococcus</taxon>
    </lineage>
</organism>
<dbReference type="eggNOG" id="arCOG10050">
    <property type="taxonomic scope" value="Archaea"/>
</dbReference>
<accession>Q5JIH8</accession>
<dbReference type="InParanoid" id="Q5JIH8"/>
<dbReference type="AlphaFoldDB" id="Q5JIH8"/>
<feature type="coiled-coil region" evidence="1">
    <location>
        <begin position="24"/>
        <end position="54"/>
    </location>
</feature>
<protein>
    <submittedName>
        <fullName evidence="2">Uncharacterized protein</fullName>
    </submittedName>
</protein>
<dbReference type="EMBL" id="AP006878">
    <property type="protein sequence ID" value="BAD86192.1"/>
    <property type="molecule type" value="Genomic_DNA"/>
</dbReference>
<proteinExistence type="predicted"/>
<name>Q5JIH8_THEKO</name>
<dbReference type="GeneID" id="78448538"/>
<evidence type="ECO:0000256" key="1">
    <source>
        <dbReference type="SAM" id="Coils"/>
    </source>
</evidence>
<dbReference type="STRING" id="69014.TK2003"/>
<dbReference type="KEGG" id="tko:TK2003"/>
<dbReference type="Proteomes" id="UP000000536">
    <property type="component" value="Chromosome"/>
</dbReference>
<dbReference type="PATRIC" id="fig|69014.16.peg.1956"/>
<evidence type="ECO:0000313" key="3">
    <source>
        <dbReference type="Proteomes" id="UP000000536"/>
    </source>
</evidence>
<gene>
    <name evidence="2" type="ordered locus">TK2003</name>
</gene>
<dbReference type="EnsemblBacteria" id="BAD86192">
    <property type="protein sequence ID" value="BAD86192"/>
    <property type="gene ID" value="TK2003"/>
</dbReference>
<dbReference type="HOGENOM" id="CLU_201555_0_0_2"/>
<keyword evidence="1" id="KW-0175">Coiled coil</keyword>
<evidence type="ECO:0000313" key="2">
    <source>
        <dbReference type="EMBL" id="BAD86192.1"/>
    </source>
</evidence>